<organism evidence="3 4">
    <name type="scientific">Candidatus Kaiserbacteria bacterium RIFCSPLOWO2_01_FULL_54_24</name>
    <dbReference type="NCBI Taxonomy" id="1798515"/>
    <lineage>
        <taxon>Bacteria</taxon>
        <taxon>Candidatus Kaiseribacteriota</taxon>
    </lineage>
</organism>
<dbReference type="EMBL" id="MFMC01000034">
    <property type="protein sequence ID" value="OGG76874.1"/>
    <property type="molecule type" value="Genomic_DNA"/>
</dbReference>
<feature type="transmembrane region" description="Helical" evidence="2">
    <location>
        <begin position="12"/>
        <end position="33"/>
    </location>
</feature>
<evidence type="ECO:0000313" key="3">
    <source>
        <dbReference type="EMBL" id="OGG76874.1"/>
    </source>
</evidence>
<accession>A0A1F6ETA5</accession>
<dbReference type="STRING" id="1798515.A3B35_00270"/>
<evidence type="ECO:0000313" key="4">
    <source>
        <dbReference type="Proteomes" id="UP000177215"/>
    </source>
</evidence>
<dbReference type="AlphaFoldDB" id="A0A1F6ETA5"/>
<reference evidence="3 4" key="1">
    <citation type="journal article" date="2016" name="Nat. Commun.">
        <title>Thousands of microbial genomes shed light on interconnected biogeochemical processes in an aquifer system.</title>
        <authorList>
            <person name="Anantharaman K."/>
            <person name="Brown C.T."/>
            <person name="Hug L.A."/>
            <person name="Sharon I."/>
            <person name="Castelle C.J."/>
            <person name="Probst A.J."/>
            <person name="Thomas B.C."/>
            <person name="Singh A."/>
            <person name="Wilkins M.J."/>
            <person name="Karaoz U."/>
            <person name="Brodie E.L."/>
            <person name="Williams K.H."/>
            <person name="Hubbard S.S."/>
            <person name="Banfield J.F."/>
        </authorList>
    </citation>
    <scope>NUCLEOTIDE SEQUENCE [LARGE SCALE GENOMIC DNA]</scope>
</reference>
<keyword evidence="2" id="KW-1133">Transmembrane helix</keyword>
<gene>
    <name evidence="3" type="ORF">A3B35_00270</name>
</gene>
<dbReference type="Proteomes" id="UP000177215">
    <property type="component" value="Unassembled WGS sequence"/>
</dbReference>
<keyword evidence="2" id="KW-0812">Transmembrane</keyword>
<protein>
    <submittedName>
        <fullName evidence="3">Uncharacterized protein</fullName>
    </submittedName>
</protein>
<keyword evidence="2" id="KW-0472">Membrane</keyword>
<sequence>MFAQLNVPTKRIVIGVLSLAVLLAAWMLVAAFTRNNASTEQERVAQKAGADAAKSENPFQAENPLSGVEANPFEKTKKVLNPFE</sequence>
<evidence type="ECO:0000256" key="2">
    <source>
        <dbReference type="SAM" id="Phobius"/>
    </source>
</evidence>
<comment type="caution">
    <text evidence="3">The sequence shown here is derived from an EMBL/GenBank/DDBJ whole genome shotgun (WGS) entry which is preliminary data.</text>
</comment>
<evidence type="ECO:0000256" key="1">
    <source>
        <dbReference type="SAM" id="MobiDB-lite"/>
    </source>
</evidence>
<feature type="region of interest" description="Disordered" evidence="1">
    <location>
        <begin position="43"/>
        <end position="71"/>
    </location>
</feature>
<name>A0A1F6ETA5_9BACT</name>
<proteinExistence type="predicted"/>